<evidence type="ECO:0000313" key="1">
    <source>
        <dbReference type="EMBL" id="SEA43997.1"/>
    </source>
</evidence>
<reference evidence="1 2" key="1">
    <citation type="submission" date="2016-10" db="EMBL/GenBank/DDBJ databases">
        <authorList>
            <person name="de Groot N.N."/>
        </authorList>
    </citation>
    <scope>NUCLEOTIDE SEQUENCE [LARGE SCALE GENOMIC DNA]</scope>
    <source>
        <strain evidence="1 2">DSM 23842</strain>
    </source>
</reference>
<proteinExistence type="predicted"/>
<dbReference type="OrthoDB" id="714084at2"/>
<dbReference type="PROSITE" id="PS51257">
    <property type="entry name" value="PROKAR_LIPOPROTEIN"/>
    <property type="match status" value="1"/>
</dbReference>
<dbReference type="EMBL" id="FNQK01000013">
    <property type="protein sequence ID" value="SEA43997.1"/>
    <property type="molecule type" value="Genomic_DNA"/>
</dbReference>
<dbReference type="RefSeq" id="WP_092134973.1">
    <property type="nucleotide sequence ID" value="NZ_FNQK01000013.1"/>
</dbReference>
<dbReference type="Proteomes" id="UP000198846">
    <property type="component" value="Unassembled WGS sequence"/>
</dbReference>
<dbReference type="AlphaFoldDB" id="A0A1H4B7B3"/>
<protein>
    <recommendedName>
        <fullName evidence="3">Lipoprotein</fullName>
    </recommendedName>
</protein>
<evidence type="ECO:0000313" key="2">
    <source>
        <dbReference type="Proteomes" id="UP000198846"/>
    </source>
</evidence>
<gene>
    <name evidence="1" type="ORF">SAMN04487990_11371</name>
</gene>
<organism evidence="1 2">
    <name type="scientific">Bizionia paragorgiae</name>
    <dbReference type="NCBI Taxonomy" id="283786"/>
    <lineage>
        <taxon>Bacteria</taxon>
        <taxon>Pseudomonadati</taxon>
        <taxon>Bacteroidota</taxon>
        <taxon>Flavobacteriia</taxon>
        <taxon>Flavobacteriales</taxon>
        <taxon>Flavobacteriaceae</taxon>
        <taxon>Bizionia</taxon>
    </lineage>
</organism>
<sequence>MKNLLPFIFCLLILVSCKQKSESEKVKALTSTSELIEEPIIEISESDYYEFLNDVLEDKTIIQSKTLEYPDLKNNSDYWREILTPLTEQSTDEKMSKILTKSDIDYIFTQFSTEKKLKLDFDKLKLDNVSDEVLKSVSDYLQSEDRTNKKKYDYFGIYNLTIPFFSQNKKYAFMQISIYCGQLCAFDGIEVYEFKNGKWKVKRTIGYYTMS</sequence>
<evidence type="ECO:0008006" key="3">
    <source>
        <dbReference type="Google" id="ProtNLM"/>
    </source>
</evidence>
<keyword evidence="2" id="KW-1185">Reference proteome</keyword>
<dbReference type="STRING" id="283786.SAMN04487990_11371"/>
<accession>A0A1H4B7B3</accession>
<name>A0A1H4B7B3_BIZPA</name>